<keyword evidence="1" id="KW-0677">Repeat</keyword>
<dbReference type="Pfam" id="PF24883">
    <property type="entry name" value="NPHP3_N"/>
    <property type="match status" value="1"/>
</dbReference>
<feature type="domain" description="Nephrocystin 3-like N-terminal" evidence="2">
    <location>
        <begin position="228"/>
        <end position="260"/>
    </location>
</feature>
<reference evidence="3 4" key="1">
    <citation type="journal article" date="2025" name="Microbiol. Resour. Announc.">
        <title>Draft genome sequences for Neonectria magnoliae and Neonectria punicea, canker pathogens of Liriodendron tulipifera and Acer saccharum in West Virginia.</title>
        <authorList>
            <person name="Petronek H.M."/>
            <person name="Kasson M.T."/>
            <person name="Metheny A.M."/>
            <person name="Stauder C.M."/>
            <person name="Lovett B."/>
            <person name="Lynch S.C."/>
            <person name="Garnas J.R."/>
            <person name="Kasson L.R."/>
            <person name="Stajich J.E."/>
        </authorList>
    </citation>
    <scope>NUCLEOTIDE SEQUENCE [LARGE SCALE GENOMIC DNA]</scope>
    <source>
        <strain evidence="3 4">NRRL 64651</strain>
    </source>
</reference>
<dbReference type="PANTHER" id="PTHR10039:SF5">
    <property type="entry name" value="NACHT DOMAIN-CONTAINING PROTEIN"/>
    <property type="match status" value="1"/>
</dbReference>
<keyword evidence="4" id="KW-1185">Reference proteome</keyword>
<dbReference type="Proteomes" id="UP001498421">
    <property type="component" value="Unassembled WGS sequence"/>
</dbReference>
<organism evidence="3 4">
    <name type="scientific">Neonectria magnoliae</name>
    <dbReference type="NCBI Taxonomy" id="2732573"/>
    <lineage>
        <taxon>Eukaryota</taxon>
        <taxon>Fungi</taxon>
        <taxon>Dikarya</taxon>
        <taxon>Ascomycota</taxon>
        <taxon>Pezizomycotina</taxon>
        <taxon>Sordariomycetes</taxon>
        <taxon>Hypocreomycetidae</taxon>
        <taxon>Hypocreales</taxon>
        <taxon>Nectriaceae</taxon>
        <taxon>Neonectria</taxon>
    </lineage>
</organism>
<evidence type="ECO:0000256" key="1">
    <source>
        <dbReference type="ARBA" id="ARBA00022737"/>
    </source>
</evidence>
<dbReference type="InterPro" id="IPR056884">
    <property type="entry name" value="NPHP3-like_N"/>
</dbReference>
<accession>A0ABR1I3G1</accession>
<protein>
    <recommendedName>
        <fullName evidence="2">Nephrocystin 3-like N-terminal domain-containing protein</fullName>
    </recommendedName>
</protein>
<dbReference type="PANTHER" id="PTHR10039">
    <property type="entry name" value="AMELOGENIN"/>
    <property type="match status" value="1"/>
</dbReference>
<evidence type="ECO:0000313" key="4">
    <source>
        <dbReference type="Proteomes" id="UP001498421"/>
    </source>
</evidence>
<name>A0ABR1I3G1_9HYPO</name>
<dbReference type="EMBL" id="JAZAVK010000046">
    <property type="protein sequence ID" value="KAK7428063.1"/>
    <property type="molecule type" value="Genomic_DNA"/>
</dbReference>
<sequence length="625" mass="70762">MRFKLLLPQSASSESTLLSISARCIEASDKLQAAINDLQAGKHGKRKISTAANSFAFALKTVWKKSEIEALKKDLLEVRSQIVFTTLISVWEETRQEGQRHGYITDRLDQISQKLDRRDDTARLFAKELAEMTIYDNSSYLTRKNTNLVKIIWGIDCKSWAAVQDAGLFENPKTAKTSEDDRPISIKILSSLSFHGMDARQESIPEAYKTTFNWIFQDEQSNVDGKMLGRPSFPKWLQTKDNSIYWITGKPGSGKSTLMNDAEKSPGTLINWIEDVITRHHIKVCVSSRPWNAFPDAFSKGPSLTMQSLTQRDIQHFVNSEFEKSPAFQDLWDAFDDEAISVLEEITDKADGVFLWVSFVVKSLLLILVDTPSLPHLHEKLADIPNDIIGVYTSIWRLIPPERLATTSKIFQLCRAAIDGLRVEVCWLATEGVSNPNLIKNLKARQGIPKVMKRVLEGHTRGICELSNDEVRFLHRSALEWMRQKTIWAEICSKAPDEFESNLSLLEASIQHILVEQDFQIIHDADLLIRSRKHRVTVVLDEMNKIVCERFMKLIGHEDSNSGSVAESMDQNLEMFPAVNWVAGELSADMMDIELSFVGTAARAGLVGHVKEKVAHDKRLLVPKR</sequence>
<gene>
    <name evidence="3" type="ORF">QQZ08_005495</name>
</gene>
<comment type="caution">
    <text evidence="3">The sequence shown here is derived from an EMBL/GenBank/DDBJ whole genome shotgun (WGS) entry which is preliminary data.</text>
</comment>
<evidence type="ECO:0000259" key="2">
    <source>
        <dbReference type="Pfam" id="PF24883"/>
    </source>
</evidence>
<evidence type="ECO:0000313" key="3">
    <source>
        <dbReference type="EMBL" id="KAK7428063.1"/>
    </source>
</evidence>
<proteinExistence type="predicted"/>